<keyword evidence="2" id="KW-1185">Reference proteome</keyword>
<dbReference type="Proteomes" id="UP001163321">
    <property type="component" value="Chromosome 1"/>
</dbReference>
<name>A0ACC0WW11_9STRA</name>
<accession>A0ACC0WW11</accession>
<gene>
    <name evidence="1" type="ORF">PsorP6_001653</name>
</gene>
<proteinExistence type="predicted"/>
<comment type="caution">
    <text evidence="1">The sequence shown here is derived from an EMBL/GenBank/DDBJ whole genome shotgun (WGS) entry which is preliminary data.</text>
</comment>
<reference evidence="1 2" key="1">
    <citation type="journal article" date="2022" name="bioRxiv">
        <title>The genome of the oomycete Peronosclerospora sorghi, a cosmopolitan pathogen of maize and sorghum, is inflated with dispersed pseudogenes.</title>
        <authorList>
            <person name="Fletcher K."/>
            <person name="Martin F."/>
            <person name="Isakeit T."/>
            <person name="Cavanaugh K."/>
            <person name="Magill C."/>
            <person name="Michelmore R."/>
        </authorList>
    </citation>
    <scope>NUCLEOTIDE SEQUENCE [LARGE SCALE GENOMIC DNA]</scope>
    <source>
        <strain evidence="1">P6</strain>
    </source>
</reference>
<protein>
    <submittedName>
        <fullName evidence="1">Uncharacterized protein</fullName>
    </submittedName>
</protein>
<organism evidence="1 2">
    <name type="scientific">Peronosclerospora sorghi</name>
    <dbReference type="NCBI Taxonomy" id="230839"/>
    <lineage>
        <taxon>Eukaryota</taxon>
        <taxon>Sar</taxon>
        <taxon>Stramenopiles</taxon>
        <taxon>Oomycota</taxon>
        <taxon>Peronosporomycetes</taxon>
        <taxon>Peronosporales</taxon>
        <taxon>Peronosporaceae</taxon>
        <taxon>Peronosclerospora</taxon>
    </lineage>
</organism>
<sequence>MERPKPSFPALDRASLFREPAGTTRGRAWTRRRGGWSRPDNVVIGVRRRRAQRLVFGFVRHRCEPQRRASSLFTQTLVVLGHVLIGKLDVGVLRRLVAPVVIEFVRQSLLLRARGEQRPCPLGRLLEPRQPLGKCGWRRRDDMKHSTMLESNRETKGTERAHLDVQHDTGPQDVTRWRRTSHPRHPVPCAASSWVLLPRASSFSPDVSTVVHDALQNAAYHASVSAFVSPYTWTAFPSCNATLT</sequence>
<evidence type="ECO:0000313" key="2">
    <source>
        <dbReference type="Proteomes" id="UP001163321"/>
    </source>
</evidence>
<evidence type="ECO:0000313" key="1">
    <source>
        <dbReference type="EMBL" id="KAI9923123.1"/>
    </source>
</evidence>
<dbReference type="EMBL" id="CM047580">
    <property type="protein sequence ID" value="KAI9923123.1"/>
    <property type="molecule type" value="Genomic_DNA"/>
</dbReference>